<dbReference type="Pfam" id="PF02518">
    <property type="entry name" value="HATPase_c"/>
    <property type="match status" value="1"/>
</dbReference>
<reference evidence="18 19" key="1">
    <citation type="submission" date="2016-01" db="EMBL/GenBank/DDBJ databases">
        <title>Whole genome sequencing of Bhargavaea cecembensis T14.</title>
        <authorList>
            <person name="Hong K.W."/>
        </authorList>
    </citation>
    <scope>NUCLEOTIDE SEQUENCE [LARGE SCALE GENOMIC DNA]</scope>
    <source>
        <strain evidence="18 19">T14</strain>
    </source>
</reference>
<evidence type="ECO:0000256" key="3">
    <source>
        <dbReference type="ARBA" id="ARBA00012438"/>
    </source>
</evidence>
<keyword evidence="6" id="KW-0808">Transferase</keyword>
<evidence type="ECO:0000313" key="18">
    <source>
        <dbReference type="EMBL" id="KZE36403.1"/>
    </source>
</evidence>
<feature type="domain" description="HAMP" evidence="17">
    <location>
        <begin position="183"/>
        <end position="235"/>
    </location>
</feature>
<evidence type="ECO:0000256" key="14">
    <source>
        <dbReference type="SAM" id="Coils"/>
    </source>
</evidence>
<dbReference type="PANTHER" id="PTHR45436">
    <property type="entry name" value="SENSOR HISTIDINE KINASE YKOH"/>
    <property type="match status" value="1"/>
</dbReference>
<keyword evidence="9 18" id="KW-0418">Kinase</keyword>
<keyword evidence="7 15" id="KW-0812">Transmembrane</keyword>
<dbReference type="FunFam" id="3.30.565.10:FF:000006">
    <property type="entry name" value="Sensor histidine kinase WalK"/>
    <property type="match status" value="1"/>
</dbReference>
<dbReference type="PROSITE" id="PS50109">
    <property type="entry name" value="HIS_KIN"/>
    <property type="match status" value="1"/>
</dbReference>
<feature type="domain" description="Histidine kinase" evidence="16">
    <location>
        <begin position="243"/>
        <end position="459"/>
    </location>
</feature>
<keyword evidence="8" id="KW-0547">Nucleotide-binding</keyword>
<keyword evidence="11 15" id="KW-1133">Transmembrane helix</keyword>
<accession>A0A161SHF4</accession>
<evidence type="ECO:0000256" key="8">
    <source>
        <dbReference type="ARBA" id="ARBA00022741"/>
    </source>
</evidence>
<evidence type="ECO:0000256" key="9">
    <source>
        <dbReference type="ARBA" id="ARBA00022777"/>
    </source>
</evidence>
<evidence type="ECO:0000256" key="6">
    <source>
        <dbReference type="ARBA" id="ARBA00022679"/>
    </source>
</evidence>
<evidence type="ECO:0000256" key="5">
    <source>
        <dbReference type="ARBA" id="ARBA00022553"/>
    </source>
</evidence>
<dbReference type="Proteomes" id="UP000076490">
    <property type="component" value="Unassembled WGS sequence"/>
</dbReference>
<feature type="transmembrane region" description="Helical" evidence="15">
    <location>
        <begin position="12"/>
        <end position="32"/>
    </location>
</feature>
<dbReference type="PANTHER" id="PTHR45436:SF5">
    <property type="entry name" value="SENSOR HISTIDINE KINASE TRCS"/>
    <property type="match status" value="1"/>
</dbReference>
<feature type="coiled-coil region" evidence="14">
    <location>
        <begin position="216"/>
        <end position="243"/>
    </location>
</feature>
<sequence length="468" mass="51378">MFSKLSIRLGLLLFSILLVIEILLYAVLYVSLADERADEVIGQLLARGNTHRDVLEDHFDDVTLNHVVMMESASDFTVVVTDGRGGVLDRSGGVDPALLKDILHSDEETVPNAGRVLESGWRDHEFIVTDSPLTLEGRHSGHVYMLAPSSMIRETVGDMRRRFLSIGAFSVILTILVIPFLTRFITRPLIRMKRVTEQLASGNHPSGLDTSRSDELGDLARSIGKLSNDLERMREERNEFLASVAHELRTPITYIKGYADLASKTGTDCQSRKEYNVIIRDQAGHLNRLVGQLLDLARSDRQGFAVSLSSVSLSSLAESVLSLVGPAFHDKGVQLSCRIPDDLITELDAGRFQQVLLNLLDNALKHTPSGKEVTLEAVRAKKGLRITVMDEGEGIPEGDQSAVFERFYRVDKSRSRKSGGTGLGLAIVKEIVEAHGGTISAESRTGGGTVMKITLERRREDGANPARG</sequence>
<dbReference type="SUPFAM" id="SSF47384">
    <property type="entry name" value="Homodimeric domain of signal transducing histidine kinase"/>
    <property type="match status" value="1"/>
</dbReference>
<name>A0A161SHF4_9BACL</name>
<evidence type="ECO:0000259" key="16">
    <source>
        <dbReference type="PROSITE" id="PS50109"/>
    </source>
</evidence>
<dbReference type="CDD" id="cd00075">
    <property type="entry name" value="HATPase"/>
    <property type="match status" value="1"/>
</dbReference>
<comment type="catalytic activity">
    <reaction evidence="1">
        <text>ATP + protein L-histidine = ADP + protein N-phospho-L-histidine.</text>
        <dbReference type="EC" id="2.7.13.3"/>
    </reaction>
</comment>
<dbReference type="EC" id="2.7.13.3" evidence="3"/>
<dbReference type="GO" id="GO:0000155">
    <property type="term" value="F:phosphorelay sensor kinase activity"/>
    <property type="evidence" value="ECO:0007669"/>
    <property type="project" value="InterPro"/>
</dbReference>
<dbReference type="InterPro" id="IPR036890">
    <property type="entry name" value="HATPase_C_sf"/>
</dbReference>
<dbReference type="SUPFAM" id="SSF158472">
    <property type="entry name" value="HAMP domain-like"/>
    <property type="match status" value="1"/>
</dbReference>
<comment type="caution">
    <text evidence="18">The sequence shown here is derived from an EMBL/GenBank/DDBJ whole genome shotgun (WGS) entry which is preliminary data.</text>
</comment>
<proteinExistence type="predicted"/>
<comment type="subcellular location">
    <subcellularLocation>
        <location evidence="2">Cell membrane</location>
        <topology evidence="2">Multi-pass membrane protein</topology>
    </subcellularLocation>
</comment>
<dbReference type="Pfam" id="PF00512">
    <property type="entry name" value="HisKA"/>
    <property type="match status" value="1"/>
</dbReference>
<dbReference type="InterPro" id="IPR003660">
    <property type="entry name" value="HAMP_dom"/>
</dbReference>
<evidence type="ECO:0000256" key="10">
    <source>
        <dbReference type="ARBA" id="ARBA00022840"/>
    </source>
</evidence>
<dbReference type="SMART" id="SM00387">
    <property type="entry name" value="HATPase_c"/>
    <property type="match status" value="1"/>
</dbReference>
<keyword evidence="13 15" id="KW-0472">Membrane</keyword>
<dbReference type="InterPro" id="IPR050428">
    <property type="entry name" value="TCS_sensor_his_kinase"/>
</dbReference>
<evidence type="ECO:0000256" key="12">
    <source>
        <dbReference type="ARBA" id="ARBA00023012"/>
    </source>
</evidence>
<dbReference type="InterPro" id="IPR003594">
    <property type="entry name" value="HATPase_dom"/>
</dbReference>
<evidence type="ECO:0000259" key="17">
    <source>
        <dbReference type="PROSITE" id="PS50885"/>
    </source>
</evidence>
<evidence type="ECO:0000256" key="1">
    <source>
        <dbReference type="ARBA" id="ARBA00000085"/>
    </source>
</evidence>
<evidence type="ECO:0000313" key="19">
    <source>
        <dbReference type="Proteomes" id="UP000076490"/>
    </source>
</evidence>
<dbReference type="Gene3D" id="1.10.287.130">
    <property type="match status" value="1"/>
</dbReference>
<feature type="transmembrane region" description="Helical" evidence="15">
    <location>
        <begin position="163"/>
        <end position="185"/>
    </location>
</feature>
<evidence type="ECO:0000256" key="2">
    <source>
        <dbReference type="ARBA" id="ARBA00004651"/>
    </source>
</evidence>
<dbReference type="PROSITE" id="PS50885">
    <property type="entry name" value="HAMP"/>
    <property type="match status" value="1"/>
</dbReference>
<dbReference type="Gene3D" id="6.10.340.10">
    <property type="match status" value="1"/>
</dbReference>
<dbReference type="SMART" id="SM00304">
    <property type="entry name" value="HAMP"/>
    <property type="match status" value="1"/>
</dbReference>
<evidence type="ECO:0000256" key="13">
    <source>
        <dbReference type="ARBA" id="ARBA00023136"/>
    </source>
</evidence>
<evidence type="ECO:0000256" key="7">
    <source>
        <dbReference type="ARBA" id="ARBA00022692"/>
    </source>
</evidence>
<gene>
    <name evidence="18" type="ORF">AV656_14770</name>
</gene>
<dbReference type="InterPro" id="IPR004358">
    <property type="entry name" value="Sig_transdc_His_kin-like_C"/>
</dbReference>
<dbReference type="EMBL" id="LQNT01000013">
    <property type="protein sequence ID" value="KZE36403.1"/>
    <property type="molecule type" value="Genomic_DNA"/>
</dbReference>
<dbReference type="CDD" id="cd06225">
    <property type="entry name" value="HAMP"/>
    <property type="match status" value="1"/>
</dbReference>
<dbReference type="PRINTS" id="PR00344">
    <property type="entry name" value="BCTRLSENSOR"/>
</dbReference>
<dbReference type="AlphaFoldDB" id="A0A161SHF4"/>
<evidence type="ECO:0000256" key="11">
    <source>
        <dbReference type="ARBA" id="ARBA00022989"/>
    </source>
</evidence>
<keyword evidence="5" id="KW-0597">Phosphoprotein</keyword>
<keyword evidence="10" id="KW-0067">ATP-binding</keyword>
<dbReference type="InterPro" id="IPR036097">
    <property type="entry name" value="HisK_dim/P_sf"/>
</dbReference>
<dbReference type="CDD" id="cd00082">
    <property type="entry name" value="HisKA"/>
    <property type="match status" value="1"/>
</dbReference>
<keyword evidence="4" id="KW-1003">Cell membrane</keyword>
<evidence type="ECO:0000256" key="15">
    <source>
        <dbReference type="SAM" id="Phobius"/>
    </source>
</evidence>
<dbReference type="Pfam" id="PF00672">
    <property type="entry name" value="HAMP"/>
    <property type="match status" value="1"/>
</dbReference>
<dbReference type="SUPFAM" id="SSF55874">
    <property type="entry name" value="ATPase domain of HSP90 chaperone/DNA topoisomerase II/histidine kinase"/>
    <property type="match status" value="1"/>
</dbReference>
<dbReference type="SMART" id="SM00388">
    <property type="entry name" value="HisKA"/>
    <property type="match status" value="1"/>
</dbReference>
<dbReference type="FunFam" id="1.10.287.130:FF:000001">
    <property type="entry name" value="Two-component sensor histidine kinase"/>
    <property type="match status" value="1"/>
</dbReference>
<keyword evidence="12" id="KW-0902">Two-component regulatory system</keyword>
<protein>
    <recommendedName>
        <fullName evidence="3">histidine kinase</fullName>
        <ecNumber evidence="3">2.7.13.3</ecNumber>
    </recommendedName>
</protein>
<keyword evidence="14" id="KW-0175">Coiled coil</keyword>
<dbReference type="InterPro" id="IPR005467">
    <property type="entry name" value="His_kinase_dom"/>
</dbReference>
<dbReference type="GO" id="GO:0005524">
    <property type="term" value="F:ATP binding"/>
    <property type="evidence" value="ECO:0007669"/>
    <property type="project" value="UniProtKB-KW"/>
</dbReference>
<evidence type="ECO:0000256" key="4">
    <source>
        <dbReference type="ARBA" id="ARBA00022475"/>
    </source>
</evidence>
<dbReference type="Gene3D" id="3.30.565.10">
    <property type="entry name" value="Histidine kinase-like ATPase, C-terminal domain"/>
    <property type="match status" value="1"/>
</dbReference>
<dbReference type="GO" id="GO:0005886">
    <property type="term" value="C:plasma membrane"/>
    <property type="evidence" value="ECO:0007669"/>
    <property type="project" value="UniProtKB-SubCell"/>
</dbReference>
<dbReference type="InterPro" id="IPR003661">
    <property type="entry name" value="HisK_dim/P_dom"/>
</dbReference>
<organism evidence="18 19">
    <name type="scientific">Bhargavaea cecembensis</name>
    <dbReference type="NCBI Taxonomy" id="394098"/>
    <lineage>
        <taxon>Bacteria</taxon>
        <taxon>Bacillati</taxon>
        <taxon>Bacillota</taxon>
        <taxon>Bacilli</taxon>
        <taxon>Bacillales</taxon>
        <taxon>Caryophanaceae</taxon>
        <taxon>Bhargavaea</taxon>
    </lineage>
</organism>